<feature type="compositionally biased region" description="Polar residues" evidence="1">
    <location>
        <begin position="57"/>
        <end position="66"/>
    </location>
</feature>
<evidence type="ECO:0000313" key="4">
    <source>
        <dbReference type="WBParaSite" id="NBR_0001420401-mRNA-1"/>
    </source>
</evidence>
<reference evidence="2 3" key="2">
    <citation type="submission" date="2018-11" db="EMBL/GenBank/DDBJ databases">
        <authorList>
            <consortium name="Pathogen Informatics"/>
        </authorList>
    </citation>
    <scope>NUCLEOTIDE SEQUENCE [LARGE SCALE GENOMIC DNA]</scope>
</reference>
<feature type="compositionally biased region" description="Pro residues" evidence="1">
    <location>
        <begin position="1"/>
        <end position="10"/>
    </location>
</feature>
<dbReference type="OMA" id="KCRKGII"/>
<evidence type="ECO:0000256" key="1">
    <source>
        <dbReference type="SAM" id="MobiDB-lite"/>
    </source>
</evidence>
<protein>
    <submittedName>
        <fullName evidence="4">LITAF domain-containing protein</fullName>
    </submittedName>
</protein>
<proteinExistence type="predicted"/>
<evidence type="ECO:0000313" key="3">
    <source>
        <dbReference type="Proteomes" id="UP000271162"/>
    </source>
</evidence>
<gene>
    <name evidence="2" type="ORF">NBR_LOCUS14205</name>
</gene>
<dbReference type="AlphaFoldDB" id="A0A0N4YCE2"/>
<dbReference type="Proteomes" id="UP000271162">
    <property type="component" value="Unassembled WGS sequence"/>
</dbReference>
<keyword evidence="3" id="KW-1185">Reference proteome</keyword>
<dbReference type="STRING" id="27835.A0A0N4YCE2"/>
<name>A0A0N4YCE2_NIPBR</name>
<dbReference type="WBParaSite" id="NBR_0001420401-mRNA-1">
    <property type="protein sequence ID" value="NBR_0001420401-mRNA-1"/>
    <property type="gene ID" value="NBR_0001420401"/>
</dbReference>
<sequence>MPSLDPPPYPGLEEGNDATLKDNTVIPPKAAETRPNQPTQQKAPAAGPAMEMGTLPSVPSTGSTNTNMVPNTPLPYATAPNTPLPSQNQFAVPPYAAQQAQPLGAPLNGGMAAPGMPTQGVPTQGIPVPGAPAPGMAPCVGSPPSMPMGYGAAGVLPGMAPPCPKCRLGYITRGQARVREMCIKALAYATVCCTCFLPLQLLKTNYVDKCTYCGEEYGFRGELFEKPKPPKT</sequence>
<dbReference type="EMBL" id="UYSL01021277">
    <property type="protein sequence ID" value="VDL77794.1"/>
    <property type="molecule type" value="Genomic_DNA"/>
</dbReference>
<organism evidence="4">
    <name type="scientific">Nippostrongylus brasiliensis</name>
    <name type="common">Rat hookworm</name>
    <dbReference type="NCBI Taxonomy" id="27835"/>
    <lineage>
        <taxon>Eukaryota</taxon>
        <taxon>Metazoa</taxon>
        <taxon>Ecdysozoa</taxon>
        <taxon>Nematoda</taxon>
        <taxon>Chromadorea</taxon>
        <taxon>Rhabditida</taxon>
        <taxon>Rhabditina</taxon>
        <taxon>Rhabditomorpha</taxon>
        <taxon>Strongyloidea</taxon>
        <taxon>Heligmosomidae</taxon>
        <taxon>Nippostrongylus</taxon>
    </lineage>
</organism>
<accession>A0A0N4YCE2</accession>
<feature type="region of interest" description="Disordered" evidence="1">
    <location>
        <begin position="1"/>
        <end position="66"/>
    </location>
</feature>
<reference evidence="4" key="1">
    <citation type="submission" date="2017-02" db="UniProtKB">
        <authorList>
            <consortium name="WormBaseParasite"/>
        </authorList>
    </citation>
    <scope>IDENTIFICATION</scope>
</reference>
<evidence type="ECO:0000313" key="2">
    <source>
        <dbReference type="EMBL" id="VDL77794.1"/>
    </source>
</evidence>